<dbReference type="AlphaFoldDB" id="A0A1D3CUH3"/>
<reference evidence="2 3" key="1">
    <citation type="journal article" date="2016" name="BMC Genomics">
        <title>Comparative genomics reveals Cyclospora cayetanensis possesses coccidia-like metabolism and invasion components but unique surface antigens.</title>
        <authorList>
            <person name="Liu S."/>
            <person name="Wang L."/>
            <person name="Zheng H."/>
            <person name="Xu Z."/>
            <person name="Roellig D.M."/>
            <person name="Li N."/>
            <person name="Frace M.A."/>
            <person name="Tang K."/>
            <person name="Arrowood M.J."/>
            <person name="Moss D.M."/>
            <person name="Zhang L."/>
            <person name="Feng Y."/>
            <person name="Xiao L."/>
        </authorList>
    </citation>
    <scope>NUCLEOTIDE SEQUENCE [LARGE SCALE GENOMIC DNA]</scope>
    <source>
        <strain evidence="2 3">CHN_HEN01</strain>
    </source>
</reference>
<name>A0A1D3CUH3_9EIME</name>
<evidence type="ECO:0000313" key="3">
    <source>
        <dbReference type="Proteomes" id="UP000095192"/>
    </source>
</evidence>
<feature type="compositionally biased region" description="Basic and acidic residues" evidence="1">
    <location>
        <begin position="56"/>
        <end position="66"/>
    </location>
</feature>
<protein>
    <submittedName>
        <fullName evidence="2">Uncharacterized protein</fullName>
    </submittedName>
</protein>
<dbReference type="VEuPathDB" id="ToxoDB:cyc_06776"/>
<accession>A0A1D3CUH3</accession>
<dbReference type="InParanoid" id="A0A1D3CUH3"/>
<organism evidence="2 3">
    <name type="scientific">Cyclospora cayetanensis</name>
    <dbReference type="NCBI Taxonomy" id="88456"/>
    <lineage>
        <taxon>Eukaryota</taxon>
        <taxon>Sar</taxon>
        <taxon>Alveolata</taxon>
        <taxon>Apicomplexa</taxon>
        <taxon>Conoidasida</taxon>
        <taxon>Coccidia</taxon>
        <taxon>Eucoccidiorida</taxon>
        <taxon>Eimeriorina</taxon>
        <taxon>Eimeriidae</taxon>
        <taxon>Cyclospora</taxon>
    </lineage>
</organism>
<evidence type="ECO:0000256" key="1">
    <source>
        <dbReference type="SAM" id="MobiDB-lite"/>
    </source>
</evidence>
<dbReference type="EMBL" id="JROU02001916">
    <property type="protein sequence ID" value="OEH74843.1"/>
    <property type="molecule type" value="Genomic_DNA"/>
</dbReference>
<feature type="compositionally biased region" description="Basic and acidic residues" evidence="1">
    <location>
        <begin position="73"/>
        <end position="83"/>
    </location>
</feature>
<comment type="caution">
    <text evidence="2">The sequence shown here is derived from an EMBL/GenBank/DDBJ whole genome shotgun (WGS) entry which is preliminary data.</text>
</comment>
<feature type="region of interest" description="Disordered" evidence="1">
    <location>
        <begin position="1"/>
        <end position="97"/>
    </location>
</feature>
<gene>
    <name evidence="2" type="ORF">cyc_06776</name>
</gene>
<sequence length="122" mass="13065">MKASTRKDQGKRRRAASPQKRDEVEEPQEDEAFTKQQPEGGQGGGGGATAQGAKAESTKRAEHDAKGGVYEGGECKTAFERQSGRGPLGALPSSSEQLRETLQSQIVKGLATERLEALLQRL</sequence>
<evidence type="ECO:0000313" key="2">
    <source>
        <dbReference type="EMBL" id="OEH74843.1"/>
    </source>
</evidence>
<proteinExistence type="predicted"/>
<feature type="compositionally biased region" description="Gly residues" evidence="1">
    <location>
        <begin position="40"/>
        <end position="49"/>
    </location>
</feature>
<dbReference type="Proteomes" id="UP000095192">
    <property type="component" value="Unassembled WGS sequence"/>
</dbReference>
<keyword evidence="3" id="KW-1185">Reference proteome</keyword>